<dbReference type="PROSITE" id="PS51750">
    <property type="entry name" value="BRO_N"/>
    <property type="match status" value="1"/>
</dbReference>
<evidence type="ECO:0000313" key="3">
    <source>
        <dbReference type="EMBL" id="MBP2058631.1"/>
    </source>
</evidence>
<feature type="domain" description="Bro-N" evidence="2">
    <location>
        <begin position="1"/>
        <end position="111"/>
    </location>
</feature>
<organism evidence="3 4">
    <name type="scientific">Lactobacillus colini</name>
    <dbReference type="NCBI Taxonomy" id="1819254"/>
    <lineage>
        <taxon>Bacteria</taxon>
        <taxon>Bacillati</taxon>
        <taxon>Bacillota</taxon>
        <taxon>Bacilli</taxon>
        <taxon>Lactobacillales</taxon>
        <taxon>Lactobacillaceae</taxon>
        <taxon>Lactobacillus</taxon>
    </lineage>
</organism>
<dbReference type="RefSeq" id="WP_209687362.1">
    <property type="nucleotide sequence ID" value="NZ_JAGGLU010000012.1"/>
</dbReference>
<dbReference type="Proteomes" id="UP001519292">
    <property type="component" value="Unassembled WGS sequence"/>
</dbReference>
<feature type="coiled-coil region" evidence="1">
    <location>
        <begin position="129"/>
        <end position="163"/>
    </location>
</feature>
<reference evidence="3 4" key="1">
    <citation type="submission" date="2021-03" db="EMBL/GenBank/DDBJ databases">
        <title>Genomic Encyclopedia of Type Strains, Phase IV (KMG-IV): sequencing the most valuable type-strain genomes for metagenomic binning, comparative biology and taxonomic classification.</title>
        <authorList>
            <person name="Goeker M."/>
        </authorList>
    </citation>
    <scope>NUCLEOTIDE SEQUENCE [LARGE SCALE GENOMIC DNA]</scope>
    <source>
        <strain evidence="3 4">DSM 101872</strain>
    </source>
</reference>
<dbReference type="EMBL" id="JAGGLU010000012">
    <property type="protein sequence ID" value="MBP2058631.1"/>
    <property type="molecule type" value="Genomic_DNA"/>
</dbReference>
<gene>
    <name evidence="3" type="ORF">J2Z60_001819</name>
</gene>
<dbReference type="PANTHER" id="PTHR36180">
    <property type="entry name" value="DNA-BINDING PROTEIN-RELATED-RELATED"/>
    <property type="match status" value="1"/>
</dbReference>
<evidence type="ECO:0000259" key="2">
    <source>
        <dbReference type="PROSITE" id="PS51750"/>
    </source>
</evidence>
<dbReference type="SMART" id="SM01040">
    <property type="entry name" value="Bro-N"/>
    <property type="match status" value="1"/>
</dbReference>
<dbReference type="PANTHER" id="PTHR36180:SF2">
    <property type="entry name" value="BRO FAMILY PROTEIN"/>
    <property type="match status" value="1"/>
</dbReference>
<dbReference type="InterPro" id="IPR005039">
    <property type="entry name" value="Ant_C"/>
</dbReference>
<sequence length="271" mass="31039">MNNLQLFNFEGNQVRTVLIDETPYFVGKDVATILDYKLPTKAIQDHVDNEDKRSEIVKASQIFQNGKGFINVDLITESGVYSLIFGSKMPNAKKFKHWVTSEVLPSIRKHGAYLTTKKAEEILLNPDTIINLAKQVKEERAKRQALENENRNLAGQLEEANKKVGYLDIILNTPDALTITQIAADYGMSAKKLNKLLHEYRVQRKVSDQWILYKVYMGKGYTVSKTIQFPDREGKLHTKLQTKWTQKGRKLIYDVLKENGILPLIERDDVA</sequence>
<evidence type="ECO:0000256" key="1">
    <source>
        <dbReference type="SAM" id="Coils"/>
    </source>
</evidence>
<dbReference type="Pfam" id="PF03374">
    <property type="entry name" value="ANT"/>
    <property type="match status" value="1"/>
</dbReference>
<comment type="caution">
    <text evidence="3">The sequence shown here is derived from an EMBL/GenBank/DDBJ whole genome shotgun (WGS) entry which is preliminary data.</text>
</comment>
<evidence type="ECO:0000313" key="4">
    <source>
        <dbReference type="Proteomes" id="UP001519292"/>
    </source>
</evidence>
<proteinExistence type="predicted"/>
<protein>
    <submittedName>
        <fullName evidence="3">Prophage antirepressor-like protein</fullName>
    </submittedName>
</protein>
<dbReference type="Pfam" id="PF02498">
    <property type="entry name" value="Bro-N"/>
    <property type="match status" value="1"/>
</dbReference>
<name>A0ABS4MG14_9LACO</name>
<keyword evidence="4" id="KW-1185">Reference proteome</keyword>
<dbReference type="InterPro" id="IPR003497">
    <property type="entry name" value="BRO_N_domain"/>
</dbReference>
<keyword evidence="1" id="KW-0175">Coiled coil</keyword>
<accession>A0ABS4MG14</accession>